<dbReference type="EMBL" id="LR031568">
    <property type="protein sequence ID" value="VDC62262.1"/>
    <property type="molecule type" value="Genomic_DNA"/>
</dbReference>
<gene>
    <name evidence="2" type="ORF">BRAA09T39873Z</name>
    <name evidence="1" type="ORF">BRAPAZ1V2_A09P56270.2</name>
</gene>
<sequence>ERNVRRVSEPSLPARCLIARLDKLVRNRITFLRRKKGGKYEKAMEVWFSRS</sequence>
<evidence type="ECO:0000313" key="1">
    <source>
        <dbReference type="EMBL" id="CAG7865160.1"/>
    </source>
</evidence>
<organism evidence="2">
    <name type="scientific">Brassica campestris</name>
    <name type="common">Field mustard</name>
    <dbReference type="NCBI Taxonomy" id="3711"/>
    <lineage>
        <taxon>Eukaryota</taxon>
        <taxon>Viridiplantae</taxon>
        <taxon>Streptophyta</taxon>
        <taxon>Embryophyta</taxon>
        <taxon>Tracheophyta</taxon>
        <taxon>Spermatophyta</taxon>
        <taxon>Magnoliopsida</taxon>
        <taxon>eudicotyledons</taxon>
        <taxon>Gunneridae</taxon>
        <taxon>Pentapetalae</taxon>
        <taxon>rosids</taxon>
        <taxon>malvids</taxon>
        <taxon>Brassicales</taxon>
        <taxon>Brassicaceae</taxon>
        <taxon>Brassiceae</taxon>
        <taxon>Brassica</taxon>
    </lineage>
</organism>
<evidence type="ECO:0000313" key="2">
    <source>
        <dbReference type="EMBL" id="VDC62262.1"/>
    </source>
</evidence>
<feature type="non-terminal residue" evidence="2">
    <location>
        <position position="1"/>
    </location>
</feature>
<dbReference type="Gramene" id="A09p56270.2_BraZ1">
    <property type="protein sequence ID" value="A09p56270.2_BraZ1.CDS.1"/>
    <property type="gene ID" value="A09g56270.2_BraZ1"/>
</dbReference>
<dbReference type="Proteomes" id="UP000694005">
    <property type="component" value="Chromosome A09"/>
</dbReference>
<protein>
    <submittedName>
        <fullName evidence="1">Uncharacterized protein</fullName>
    </submittedName>
</protein>
<reference evidence="2" key="1">
    <citation type="submission" date="2018-11" db="EMBL/GenBank/DDBJ databases">
        <authorList>
            <consortium name="Genoscope - CEA"/>
            <person name="William W."/>
        </authorList>
    </citation>
    <scope>NUCLEOTIDE SEQUENCE</scope>
</reference>
<proteinExistence type="predicted"/>
<dbReference type="EMBL" id="LS974625">
    <property type="protein sequence ID" value="CAG7865160.1"/>
    <property type="molecule type" value="Genomic_DNA"/>
</dbReference>
<dbReference type="AlphaFoldDB" id="A0A3P5Y428"/>
<accession>A0A3P5Y428</accession>
<name>A0A3P5Y428_BRACM</name>